<reference evidence="1 2" key="1">
    <citation type="submission" date="2020-08" db="EMBL/GenBank/DDBJ databases">
        <authorList>
            <person name="Koutsovoulos G."/>
            <person name="Danchin GJ E."/>
        </authorList>
    </citation>
    <scope>NUCLEOTIDE SEQUENCE [LARGE SCALE GENOMIC DNA]</scope>
</reference>
<dbReference type="EMBL" id="CAJEWN010000009">
    <property type="protein sequence ID" value="CAD2130315.1"/>
    <property type="molecule type" value="Genomic_DNA"/>
</dbReference>
<evidence type="ECO:0000313" key="1">
    <source>
        <dbReference type="EMBL" id="CAD2130315.1"/>
    </source>
</evidence>
<accession>A0A6V7TRH5</accession>
<organism evidence="1 2">
    <name type="scientific">Meloidogyne enterolobii</name>
    <name type="common">Root-knot nematode worm</name>
    <name type="synonym">Meloidogyne mayaguensis</name>
    <dbReference type="NCBI Taxonomy" id="390850"/>
    <lineage>
        <taxon>Eukaryota</taxon>
        <taxon>Metazoa</taxon>
        <taxon>Ecdysozoa</taxon>
        <taxon>Nematoda</taxon>
        <taxon>Chromadorea</taxon>
        <taxon>Rhabditida</taxon>
        <taxon>Tylenchina</taxon>
        <taxon>Tylenchomorpha</taxon>
        <taxon>Tylenchoidea</taxon>
        <taxon>Meloidogynidae</taxon>
        <taxon>Meloidogyninae</taxon>
        <taxon>Meloidogyne</taxon>
    </lineage>
</organism>
<evidence type="ECO:0000313" key="2">
    <source>
        <dbReference type="Proteomes" id="UP000580250"/>
    </source>
</evidence>
<proteinExistence type="predicted"/>
<name>A0A6V7TRH5_MELEN</name>
<protein>
    <submittedName>
        <fullName evidence="1">Uncharacterized protein</fullName>
    </submittedName>
</protein>
<dbReference type="AlphaFoldDB" id="A0A6V7TRH5"/>
<dbReference type="OrthoDB" id="5900624at2759"/>
<sequence>MSANDSGSSSNSTVSTYSPEEVAEKLNFGDDFAKWLAKQEFSDDDPLLILDFGTNVTHQRKLDVLNALIQNGGQKSDFLNTIFKFDTYEDLHNAKRALRQDVPWAYFSTIPMYDRHARADLPTVPEVSTTLVAAYNKNTNKLTMEPFQFFELF</sequence>
<gene>
    <name evidence="1" type="ORF">MENT_LOCUS2920</name>
</gene>
<comment type="caution">
    <text evidence="1">The sequence shown here is derived from an EMBL/GenBank/DDBJ whole genome shotgun (WGS) entry which is preliminary data.</text>
</comment>
<dbReference type="Proteomes" id="UP000580250">
    <property type="component" value="Unassembled WGS sequence"/>
</dbReference>